<keyword evidence="1" id="KW-0677">Repeat</keyword>
<organism evidence="5 6">
    <name type="scientific">Microtus ochrogaster</name>
    <name type="common">Prairie vole</name>
    <dbReference type="NCBI Taxonomy" id="79684"/>
    <lineage>
        <taxon>Eukaryota</taxon>
        <taxon>Metazoa</taxon>
        <taxon>Chordata</taxon>
        <taxon>Craniata</taxon>
        <taxon>Vertebrata</taxon>
        <taxon>Euteleostomi</taxon>
        <taxon>Mammalia</taxon>
        <taxon>Eutheria</taxon>
        <taxon>Euarchontoglires</taxon>
        <taxon>Glires</taxon>
        <taxon>Rodentia</taxon>
        <taxon>Myomorpha</taxon>
        <taxon>Muroidea</taxon>
        <taxon>Cricetidae</taxon>
        <taxon>Arvicolinae</taxon>
        <taxon>Microtus</taxon>
    </lineage>
</organism>
<keyword evidence="5" id="KW-1185">Reference proteome</keyword>
<feature type="repeat" description="ANK" evidence="3">
    <location>
        <begin position="368"/>
        <end position="400"/>
    </location>
</feature>
<evidence type="ECO:0000313" key="5">
    <source>
        <dbReference type="Proteomes" id="UP000694915"/>
    </source>
</evidence>
<feature type="region of interest" description="Disordered" evidence="4">
    <location>
        <begin position="1"/>
        <end position="22"/>
    </location>
</feature>
<dbReference type="SUPFAM" id="SSF48403">
    <property type="entry name" value="Ankyrin repeat"/>
    <property type="match status" value="1"/>
</dbReference>
<evidence type="ECO:0000256" key="2">
    <source>
        <dbReference type="ARBA" id="ARBA00023043"/>
    </source>
</evidence>
<reference evidence="6" key="1">
    <citation type="submission" date="2025-08" db="UniProtKB">
        <authorList>
            <consortium name="RefSeq"/>
        </authorList>
    </citation>
    <scope>IDENTIFICATION</scope>
</reference>
<dbReference type="Gene3D" id="1.25.40.20">
    <property type="entry name" value="Ankyrin repeat-containing domain"/>
    <property type="match status" value="1"/>
</dbReference>
<dbReference type="PANTHER" id="PTHR24124:SF7">
    <property type="entry name" value="NF-KAPPA-B INHIBITOR DELTA"/>
    <property type="match status" value="1"/>
</dbReference>
<name>A0ABM1UJ63_MICOH</name>
<feature type="repeat" description="ANK" evidence="3">
    <location>
        <begin position="494"/>
        <end position="530"/>
    </location>
</feature>
<dbReference type="PANTHER" id="PTHR24124">
    <property type="entry name" value="ANKYRIN REPEAT FAMILY A"/>
    <property type="match status" value="1"/>
</dbReference>
<feature type="region of interest" description="Disordered" evidence="4">
    <location>
        <begin position="115"/>
        <end position="216"/>
    </location>
</feature>
<keyword evidence="2 3" id="KW-0040">ANK repeat</keyword>
<dbReference type="PROSITE" id="PS50088">
    <property type="entry name" value="ANK_REPEAT"/>
    <property type="match status" value="3"/>
</dbReference>
<dbReference type="SMART" id="SM00248">
    <property type="entry name" value="ANK"/>
    <property type="match status" value="5"/>
</dbReference>
<proteinExistence type="predicted"/>
<dbReference type="PROSITE" id="PS50297">
    <property type="entry name" value="ANK_REP_REGION"/>
    <property type="match status" value="2"/>
</dbReference>
<evidence type="ECO:0000256" key="1">
    <source>
        <dbReference type="ARBA" id="ARBA00022737"/>
    </source>
</evidence>
<protein>
    <submittedName>
        <fullName evidence="6">NF-kappa-B inhibitor delta</fullName>
    </submittedName>
</protein>
<accession>A0ABM1UJ63</accession>
<dbReference type="Proteomes" id="UP000694915">
    <property type="component" value="Linkage group LG4"/>
</dbReference>
<dbReference type="Pfam" id="PF12796">
    <property type="entry name" value="Ank_2"/>
    <property type="match status" value="2"/>
</dbReference>
<gene>
    <name evidence="6" type="primary">Nfkbid</name>
</gene>
<evidence type="ECO:0000256" key="3">
    <source>
        <dbReference type="PROSITE-ProRule" id="PRU00023"/>
    </source>
</evidence>
<dbReference type="InterPro" id="IPR002110">
    <property type="entry name" value="Ankyrin_rpt"/>
</dbReference>
<dbReference type="RefSeq" id="XP_026642025.1">
    <property type="nucleotide sequence ID" value="XM_026786224.1"/>
</dbReference>
<evidence type="ECO:0000256" key="4">
    <source>
        <dbReference type="SAM" id="MobiDB-lite"/>
    </source>
</evidence>
<sequence length="564" mass="61146">MVQQMKIGDPAAAPREKQRGWRSAEVAALGARNLDPRIRERFTERPASERDTCSASLERNWEVEDSLASPRRRLKIRTPEFWMRGCRIYGMHGHLRDVLRRHQCASFSAREGKKGAHIYSSPPTAAAKVSRTERSHCPTQTVKKLLEEQRRRQQQPETGGVPGHFSPPLAQPLTPSVKEAETGHTHFPTFEETVDSGPGNLAPPPSGFPDWDPSTHAAYTDSSCPYSAAEGFLTPDFYPPSDPGRSGPFPLGMEVGPWRVSSVPPGSPQLPPSTGPSLETARAHILALGPQQLLAQDEEGDTLLHLFAARGLRWAAYAAAEVLQMYRQLDIREHKGKTPLLVAAAANQPLIVEDLLSLGAEANATDHQGRSVLHVAATYGLPEVLSAVFKSGIPVDLEARDFEGLTALHTATLALNAAMPLPSVCPRMLSPQARDRLACVQMLLQMGASHTSQEIKSNKTILHLAVQAANPTLVQLLLGLPRGDLRAFVNMKAHGNTALHMAAALPPGPPQEAIVRHLLAAGADPTLRNLENEQPVHLLRPGPGPEGLRQLLKRSRAAPPGLSS</sequence>
<evidence type="ECO:0000313" key="6">
    <source>
        <dbReference type="RefSeq" id="XP_026642025.1"/>
    </source>
</evidence>
<dbReference type="GeneID" id="101981854"/>
<feature type="repeat" description="ANK" evidence="3">
    <location>
        <begin position="335"/>
        <end position="367"/>
    </location>
</feature>
<dbReference type="InterPro" id="IPR036770">
    <property type="entry name" value="Ankyrin_rpt-contain_sf"/>
</dbReference>